<evidence type="ECO:0000313" key="1">
    <source>
        <dbReference type="EMBL" id="MDH6279577.1"/>
    </source>
</evidence>
<proteinExistence type="predicted"/>
<dbReference type="Proteomes" id="UP001160334">
    <property type="component" value="Unassembled WGS sequence"/>
</dbReference>
<comment type="caution">
    <text evidence="1">The sequence shown here is derived from an EMBL/GenBank/DDBJ whole genome shotgun (WGS) entry which is preliminary data.</text>
</comment>
<keyword evidence="2" id="KW-1185">Reference proteome</keyword>
<name>A0ABT6M5J5_9NOCA</name>
<dbReference type="EMBL" id="JARXVC010000002">
    <property type="protein sequence ID" value="MDH6279577.1"/>
    <property type="molecule type" value="Genomic_DNA"/>
</dbReference>
<accession>A0ABT6M5J5</accession>
<evidence type="ECO:0000313" key="2">
    <source>
        <dbReference type="Proteomes" id="UP001160334"/>
    </source>
</evidence>
<protein>
    <submittedName>
        <fullName evidence="1">Uncharacterized protein</fullName>
    </submittedName>
</protein>
<reference evidence="1 2" key="1">
    <citation type="submission" date="2023-04" db="EMBL/GenBank/DDBJ databases">
        <title>Forest soil microbial communities from Buena Vista Peninsula, Colon Province, Panama.</title>
        <authorList>
            <person name="Bouskill N."/>
        </authorList>
    </citation>
    <scope>NUCLEOTIDE SEQUENCE [LARGE SCALE GENOMIC DNA]</scope>
    <source>
        <strain evidence="1 2">CFH S0262</strain>
    </source>
</reference>
<gene>
    <name evidence="1" type="ORF">M2280_000786</name>
</gene>
<organism evidence="1 2">
    <name type="scientific">Prescottella agglutinans</name>
    <dbReference type="NCBI Taxonomy" id="1644129"/>
    <lineage>
        <taxon>Bacteria</taxon>
        <taxon>Bacillati</taxon>
        <taxon>Actinomycetota</taxon>
        <taxon>Actinomycetes</taxon>
        <taxon>Mycobacteriales</taxon>
        <taxon>Nocardiaceae</taxon>
        <taxon>Prescottella</taxon>
    </lineage>
</organism>
<sequence>MSYIIFDTLLPYLGKADAEYWAKLLIVNPIGGYFQ</sequence>